<evidence type="ECO:0000313" key="2">
    <source>
        <dbReference type="EMBL" id="HAF9854907.1"/>
    </source>
</evidence>
<proteinExistence type="predicted"/>
<gene>
    <name evidence="2" type="ORF">G8S02_004500</name>
</gene>
<keyword evidence="1" id="KW-1133">Transmembrane helix</keyword>
<dbReference type="EMBL" id="DAAWWP010000021">
    <property type="protein sequence ID" value="HAF9854907.1"/>
    <property type="molecule type" value="Genomic_DNA"/>
</dbReference>
<keyword evidence="1" id="KW-0812">Transmembrane</keyword>
<protein>
    <submittedName>
        <fullName evidence="2">Uncharacterized protein</fullName>
    </submittedName>
</protein>
<name>A0A756DJN2_SALER</name>
<keyword evidence="1" id="KW-0472">Membrane</keyword>
<feature type="transmembrane region" description="Helical" evidence="1">
    <location>
        <begin position="37"/>
        <end position="60"/>
    </location>
</feature>
<comment type="caution">
    <text evidence="2">The sequence shown here is derived from an EMBL/GenBank/DDBJ whole genome shotgun (WGS) entry which is preliminary data.</text>
</comment>
<sequence>MNAVYYFIAIYFAVMIFGSVCEKSVEKGGGILAKTGFSASLVFIKFSPILLIIYGFWIYAIK</sequence>
<reference evidence="2" key="1">
    <citation type="journal article" date="2018" name="Genome Biol.">
        <title>SKESA: strategic k-mer extension for scrupulous assemblies.</title>
        <authorList>
            <person name="Souvorov A."/>
            <person name="Agarwala R."/>
            <person name="Lipman D.J."/>
        </authorList>
    </citation>
    <scope>NUCLEOTIDE SEQUENCE</scope>
    <source>
        <strain evidence="2">MA.MC_04-0213</strain>
    </source>
</reference>
<dbReference type="AlphaFoldDB" id="A0A756DJN2"/>
<feature type="transmembrane region" description="Helical" evidence="1">
    <location>
        <begin position="6"/>
        <end position="25"/>
    </location>
</feature>
<organism evidence="2">
    <name type="scientific">Salmonella enterica</name>
    <name type="common">Salmonella choleraesuis</name>
    <dbReference type="NCBI Taxonomy" id="28901"/>
    <lineage>
        <taxon>Bacteria</taxon>
        <taxon>Pseudomonadati</taxon>
        <taxon>Pseudomonadota</taxon>
        <taxon>Gammaproteobacteria</taxon>
        <taxon>Enterobacterales</taxon>
        <taxon>Enterobacteriaceae</taxon>
        <taxon>Salmonella</taxon>
    </lineage>
</organism>
<reference evidence="2" key="2">
    <citation type="submission" date="2020-02" db="EMBL/GenBank/DDBJ databases">
        <authorList>
            <consortium name="NCBI Pathogen Detection Project"/>
        </authorList>
    </citation>
    <scope>NUCLEOTIDE SEQUENCE</scope>
    <source>
        <strain evidence="2">MA.MC_04-0213</strain>
    </source>
</reference>
<evidence type="ECO:0000256" key="1">
    <source>
        <dbReference type="SAM" id="Phobius"/>
    </source>
</evidence>
<accession>A0A756DJN2</accession>